<reference evidence="2" key="2">
    <citation type="submission" date="2020-09" db="EMBL/GenBank/DDBJ databases">
        <authorList>
            <person name="Sun Q."/>
            <person name="Zhou Y."/>
        </authorList>
    </citation>
    <scope>NUCLEOTIDE SEQUENCE</scope>
    <source>
        <strain evidence="2">CGMCC 1.15880</strain>
    </source>
</reference>
<sequence length="71" mass="7208">MRNLTVFAALAAVFGLSACNSTLDQRTQKRIGTGAVVGAVGTALLDGNPIKGAIVGGVVGGITSKDRHVWE</sequence>
<comment type="caution">
    <text evidence="2">The sequence shown here is derived from an EMBL/GenBank/DDBJ whole genome shotgun (WGS) entry which is preliminary data.</text>
</comment>
<evidence type="ECO:0000313" key="3">
    <source>
        <dbReference type="Proteomes" id="UP000628017"/>
    </source>
</evidence>
<dbReference type="RefSeq" id="WP_101656568.1">
    <property type="nucleotide sequence ID" value="NZ_BMKA01000001.1"/>
</dbReference>
<dbReference type="OrthoDB" id="9897410at2"/>
<dbReference type="AlphaFoldDB" id="A0A916VNF5"/>
<dbReference type="PROSITE" id="PS51257">
    <property type="entry name" value="PROKAR_LIPOPROTEIN"/>
    <property type="match status" value="1"/>
</dbReference>
<accession>A0A916VNF5</accession>
<keyword evidence="3" id="KW-1185">Reference proteome</keyword>
<organism evidence="2 3">
    <name type="scientific">Neptunicoccus cionae</name>
    <dbReference type="NCBI Taxonomy" id="2035344"/>
    <lineage>
        <taxon>Bacteria</taxon>
        <taxon>Pseudomonadati</taxon>
        <taxon>Pseudomonadota</taxon>
        <taxon>Alphaproteobacteria</taxon>
        <taxon>Rhodobacterales</taxon>
        <taxon>Paracoccaceae</taxon>
        <taxon>Neptunicoccus</taxon>
    </lineage>
</organism>
<gene>
    <name evidence="2" type="ORF">GCM10011498_06810</name>
</gene>
<keyword evidence="1" id="KW-0732">Signal</keyword>
<feature type="chain" id="PRO_5037700983" description="YMGG-like Gly-zipper domain-containing protein" evidence="1">
    <location>
        <begin position="19"/>
        <end position="71"/>
    </location>
</feature>
<evidence type="ECO:0000313" key="2">
    <source>
        <dbReference type="EMBL" id="GGA09485.1"/>
    </source>
</evidence>
<proteinExistence type="predicted"/>
<protein>
    <recommendedName>
        <fullName evidence="4">YMGG-like Gly-zipper domain-containing protein</fullName>
    </recommendedName>
</protein>
<evidence type="ECO:0008006" key="4">
    <source>
        <dbReference type="Google" id="ProtNLM"/>
    </source>
</evidence>
<evidence type="ECO:0000256" key="1">
    <source>
        <dbReference type="SAM" id="SignalP"/>
    </source>
</evidence>
<feature type="signal peptide" evidence="1">
    <location>
        <begin position="1"/>
        <end position="18"/>
    </location>
</feature>
<reference evidence="2" key="1">
    <citation type="journal article" date="2014" name="Int. J. Syst. Evol. Microbiol.">
        <title>Complete genome sequence of Corynebacterium casei LMG S-19264T (=DSM 44701T), isolated from a smear-ripened cheese.</title>
        <authorList>
            <consortium name="US DOE Joint Genome Institute (JGI-PGF)"/>
            <person name="Walter F."/>
            <person name="Albersmeier A."/>
            <person name="Kalinowski J."/>
            <person name="Ruckert C."/>
        </authorList>
    </citation>
    <scope>NUCLEOTIDE SEQUENCE</scope>
    <source>
        <strain evidence="2">CGMCC 1.15880</strain>
    </source>
</reference>
<dbReference type="Proteomes" id="UP000628017">
    <property type="component" value="Unassembled WGS sequence"/>
</dbReference>
<dbReference type="EMBL" id="BMKA01000001">
    <property type="protein sequence ID" value="GGA09485.1"/>
    <property type="molecule type" value="Genomic_DNA"/>
</dbReference>
<name>A0A916VNF5_9RHOB</name>